<evidence type="ECO:0000259" key="6">
    <source>
        <dbReference type="Pfam" id="PF00156"/>
    </source>
</evidence>
<keyword evidence="3 4" id="KW-0804">Transcription</keyword>
<dbReference type="Proteomes" id="UP000319213">
    <property type="component" value="Unassembled WGS sequence"/>
</dbReference>
<dbReference type="FunFam" id="3.40.50.2020:FF:000020">
    <property type="entry name" value="Bifunctional protein PyrR"/>
    <property type="match status" value="1"/>
</dbReference>
<dbReference type="EC" id="2.4.2.9" evidence="4"/>
<evidence type="ECO:0000256" key="3">
    <source>
        <dbReference type="ARBA" id="ARBA00023163"/>
    </source>
</evidence>
<protein>
    <recommendedName>
        <fullName evidence="4">Bifunctional protein PyrR</fullName>
    </recommendedName>
    <domain>
        <recommendedName>
            <fullName evidence="4">Pyrimidine operon regulatory protein</fullName>
        </recommendedName>
    </domain>
    <domain>
        <recommendedName>
            <fullName evidence="4">Uracil phosphoribosyltransferase</fullName>
            <shortName evidence="4">UPRTase</shortName>
            <ecNumber evidence="4">2.4.2.9</ecNumber>
        </recommendedName>
    </domain>
</protein>
<feature type="domain" description="Phosphoribosyltransferase" evidence="6">
    <location>
        <begin position="50"/>
        <end position="205"/>
    </location>
</feature>
<comment type="function">
    <text evidence="4">Regulates the transcription of the pyrimidine nucleotide (pyr) operon in response to exogenous pyrimidines.</text>
</comment>
<dbReference type="GO" id="GO:0006355">
    <property type="term" value="P:regulation of DNA-templated transcription"/>
    <property type="evidence" value="ECO:0007669"/>
    <property type="project" value="UniProtKB-UniRule"/>
</dbReference>
<dbReference type="InterPro" id="IPR023050">
    <property type="entry name" value="PyrR"/>
</dbReference>
<sequence length="224" mass="24041">MAAAVSPAHDPAGDRGRSGSPDAAPKGRDRSHSSASHPASGPAAQPPRAVLEGPDINRALMRIAHEILERTKGAEDVVLLGIPTRGVPLAARLARYIEQFEGARVPHGSLDVTMYRDDLRLRPARALGATRLPSCGIDDRLVVLVDDVLFSGRTVRAALDALNDLGRPRAVQLAALVDRGHRELPIRADYVGKNLPTAKSETVKVYLEEVDGRDAVVLIKKERA</sequence>
<dbReference type="PANTHER" id="PTHR11608">
    <property type="entry name" value="BIFUNCTIONAL PROTEIN PYRR"/>
    <property type="match status" value="1"/>
</dbReference>
<dbReference type="Pfam" id="PF00156">
    <property type="entry name" value="Pribosyltran"/>
    <property type="match status" value="1"/>
</dbReference>
<dbReference type="InterPro" id="IPR050137">
    <property type="entry name" value="PyrR_bifunctional"/>
</dbReference>
<evidence type="ECO:0000313" key="8">
    <source>
        <dbReference type="Proteomes" id="UP000319213"/>
    </source>
</evidence>
<dbReference type="GO" id="GO:0004845">
    <property type="term" value="F:uracil phosphoribosyltransferase activity"/>
    <property type="evidence" value="ECO:0007669"/>
    <property type="project" value="UniProtKB-UniRule"/>
</dbReference>
<feature type="compositionally biased region" description="Low complexity" evidence="5">
    <location>
        <begin position="33"/>
        <end position="47"/>
    </location>
</feature>
<keyword evidence="8" id="KW-1185">Reference proteome</keyword>
<dbReference type="InterPro" id="IPR000836">
    <property type="entry name" value="PRTase_dom"/>
</dbReference>
<comment type="catalytic activity">
    <reaction evidence="4">
        <text>UMP + diphosphate = 5-phospho-alpha-D-ribose 1-diphosphate + uracil</text>
        <dbReference type="Rhea" id="RHEA:13017"/>
        <dbReference type="ChEBI" id="CHEBI:17568"/>
        <dbReference type="ChEBI" id="CHEBI:33019"/>
        <dbReference type="ChEBI" id="CHEBI:57865"/>
        <dbReference type="ChEBI" id="CHEBI:58017"/>
        <dbReference type="EC" id="2.4.2.9"/>
    </reaction>
</comment>
<evidence type="ECO:0000313" key="7">
    <source>
        <dbReference type="EMBL" id="TQM76078.1"/>
    </source>
</evidence>
<keyword evidence="4 7" id="KW-0808">Transferase</keyword>
<evidence type="ECO:0000256" key="2">
    <source>
        <dbReference type="ARBA" id="ARBA00023015"/>
    </source>
</evidence>
<comment type="function">
    <text evidence="4">Also displays a weak uracil phosphoribosyltransferase activity which is not physiologically significant.</text>
</comment>
<dbReference type="AlphaFoldDB" id="A0A543IZT9"/>
<comment type="caution">
    <text evidence="7">The sequence shown here is derived from an EMBL/GenBank/DDBJ whole genome shotgun (WGS) entry which is preliminary data.</text>
</comment>
<keyword evidence="4 7" id="KW-0328">Glycosyltransferase</keyword>
<dbReference type="SUPFAM" id="SSF53271">
    <property type="entry name" value="PRTase-like"/>
    <property type="match status" value="1"/>
</dbReference>
<dbReference type="EMBL" id="VFPQ01000001">
    <property type="protein sequence ID" value="TQM76078.1"/>
    <property type="molecule type" value="Genomic_DNA"/>
</dbReference>
<dbReference type="Gene3D" id="3.40.50.2020">
    <property type="match status" value="1"/>
</dbReference>
<accession>A0A543IZT9</accession>
<name>A0A543IZT9_9ACTN</name>
<dbReference type="OrthoDB" id="9802227at2"/>
<proteinExistence type="inferred from homology"/>
<dbReference type="CDD" id="cd06223">
    <property type="entry name" value="PRTases_typeI"/>
    <property type="match status" value="1"/>
</dbReference>
<dbReference type="PANTHER" id="PTHR11608:SF0">
    <property type="entry name" value="BIFUNCTIONAL PROTEIN PYRR"/>
    <property type="match status" value="1"/>
</dbReference>
<reference evidence="7 8" key="1">
    <citation type="submission" date="2019-06" db="EMBL/GenBank/DDBJ databases">
        <title>Sequencing the genomes of 1000 actinobacteria strains.</title>
        <authorList>
            <person name="Klenk H.-P."/>
        </authorList>
    </citation>
    <scope>NUCLEOTIDE SEQUENCE [LARGE SCALE GENOMIC DNA]</scope>
    <source>
        <strain evidence="7 8">DSM 43186</strain>
    </source>
</reference>
<evidence type="ECO:0000256" key="1">
    <source>
        <dbReference type="ARBA" id="ARBA00005565"/>
    </source>
</evidence>
<comment type="similarity">
    <text evidence="1 4">Belongs to the purine/pyrimidine phosphoribosyltransferase family. PyrR subfamily.</text>
</comment>
<gene>
    <name evidence="4" type="primary">pyrR</name>
    <name evidence="7" type="ORF">FHX40_2802</name>
</gene>
<dbReference type="HAMAP" id="MF_01219">
    <property type="entry name" value="PyrR"/>
    <property type="match status" value="1"/>
</dbReference>
<evidence type="ECO:0000256" key="4">
    <source>
        <dbReference type="HAMAP-Rule" id="MF_01219"/>
    </source>
</evidence>
<keyword evidence="2 4" id="KW-0805">Transcription regulation</keyword>
<evidence type="ECO:0000256" key="5">
    <source>
        <dbReference type="SAM" id="MobiDB-lite"/>
    </source>
</evidence>
<feature type="region of interest" description="Disordered" evidence="5">
    <location>
        <begin position="1"/>
        <end position="50"/>
    </location>
</feature>
<dbReference type="NCBIfam" id="NF003549">
    <property type="entry name" value="PRK05205.1-5"/>
    <property type="match status" value="1"/>
</dbReference>
<dbReference type="InterPro" id="IPR029057">
    <property type="entry name" value="PRTase-like"/>
</dbReference>
<dbReference type="NCBIfam" id="NF003547">
    <property type="entry name" value="PRK05205.1-3"/>
    <property type="match status" value="1"/>
</dbReference>
<feature type="short sequence motif" description="PRPP-binding" evidence="4">
    <location>
        <begin position="142"/>
        <end position="154"/>
    </location>
</feature>
<organism evidence="7 8">
    <name type="scientific">Thermopolyspora flexuosa</name>
    <dbReference type="NCBI Taxonomy" id="103836"/>
    <lineage>
        <taxon>Bacteria</taxon>
        <taxon>Bacillati</taxon>
        <taxon>Actinomycetota</taxon>
        <taxon>Actinomycetes</taxon>
        <taxon>Streptosporangiales</taxon>
        <taxon>Streptosporangiaceae</taxon>
        <taxon>Thermopolyspora</taxon>
    </lineage>
</organism>